<organism evidence="2 3">
    <name type="scientific">Aspergillus pseudodeflectus</name>
    <dbReference type="NCBI Taxonomy" id="176178"/>
    <lineage>
        <taxon>Eukaryota</taxon>
        <taxon>Fungi</taxon>
        <taxon>Dikarya</taxon>
        <taxon>Ascomycota</taxon>
        <taxon>Pezizomycotina</taxon>
        <taxon>Eurotiomycetes</taxon>
        <taxon>Eurotiomycetidae</taxon>
        <taxon>Eurotiales</taxon>
        <taxon>Aspergillaceae</taxon>
        <taxon>Aspergillus</taxon>
        <taxon>Aspergillus subgen. Nidulantes</taxon>
    </lineage>
</organism>
<name>A0ABR4JP20_9EURO</name>
<feature type="domain" description="F-box" evidence="1">
    <location>
        <begin position="193"/>
        <end position="239"/>
    </location>
</feature>
<gene>
    <name evidence="2" type="ORF">BJX68DRAFT_169371</name>
</gene>
<dbReference type="SMART" id="SM00256">
    <property type="entry name" value="FBOX"/>
    <property type="match status" value="1"/>
</dbReference>
<evidence type="ECO:0000313" key="2">
    <source>
        <dbReference type="EMBL" id="KAL2841793.1"/>
    </source>
</evidence>
<reference evidence="2 3" key="1">
    <citation type="submission" date="2024-07" db="EMBL/GenBank/DDBJ databases">
        <title>Section-level genome sequencing and comparative genomics of Aspergillus sections Usti and Cavernicolus.</title>
        <authorList>
            <consortium name="Lawrence Berkeley National Laboratory"/>
            <person name="Nybo J.L."/>
            <person name="Vesth T.C."/>
            <person name="Theobald S."/>
            <person name="Frisvad J.C."/>
            <person name="Larsen T.O."/>
            <person name="Kjaerboelling I."/>
            <person name="Rothschild-Mancinelli K."/>
            <person name="Lyhne E.K."/>
            <person name="Kogle M.E."/>
            <person name="Barry K."/>
            <person name="Clum A."/>
            <person name="Na H."/>
            <person name="Ledsgaard L."/>
            <person name="Lin J."/>
            <person name="Lipzen A."/>
            <person name="Kuo A."/>
            <person name="Riley R."/>
            <person name="Mondo S."/>
            <person name="LaButti K."/>
            <person name="Haridas S."/>
            <person name="Pangalinan J."/>
            <person name="Salamov A.A."/>
            <person name="Simmons B.A."/>
            <person name="Magnuson J.K."/>
            <person name="Chen J."/>
            <person name="Drula E."/>
            <person name="Henrissat B."/>
            <person name="Wiebenga A."/>
            <person name="Lubbers R.J."/>
            <person name="Gomes A.C."/>
            <person name="Macurrencykelacurrency M.R."/>
            <person name="Stajich J."/>
            <person name="Grigoriev I.V."/>
            <person name="Mortensen U.H."/>
            <person name="De vries R.P."/>
            <person name="Baker S.E."/>
            <person name="Andersen M.R."/>
        </authorList>
    </citation>
    <scope>NUCLEOTIDE SEQUENCE [LARGE SCALE GENOMIC DNA]</scope>
    <source>
        <strain evidence="2 3">CBS 756.74</strain>
    </source>
</reference>
<dbReference type="InterPro" id="IPR001810">
    <property type="entry name" value="F-box_dom"/>
</dbReference>
<protein>
    <recommendedName>
        <fullName evidence="1">F-box domain-containing protein</fullName>
    </recommendedName>
</protein>
<dbReference type="Gene3D" id="1.20.1280.50">
    <property type="match status" value="1"/>
</dbReference>
<dbReference type="SUPFAM" id="SSF81383">
    <property type="entry name" value="F-box domain"/>
    <property type="match status" value="1"/>
</dbReference>
<accession>A0ABR4JP20</accession>
<dbReference type="PROSITE" id="PS50181">
    <property type="entry name" value="FBOX"/>
    <property type="match status" value="1"/>
</dbReference>
<dbReference type="InterPro" id="IPR056021">
    <property type="entry name" value="DUF7600"/>
</dbReference>
<dbReference type="Proteomes" id="UP001610444">
    <property type="component" value="Unassembled WGS sequence"/>
</dbReference>
<sequence>MNVRCIICGLRIAREGEPNDPWLQRYRMIYRTSDGVYLSGTLVRRRSGDGSSFQVPLQNSIFANIPIIQETNGQFGFVMHNACWDIFKVRAGSTSISLHRMVEVFESVPRAQGSARSSCYAWGHMYKGLICLAPGRWPWEQREWYTPPRTPIETQTINRSPFASPIEDILKTTSSQSQAFDVNPVKYRSSPDKDCFAGLPLEIVEEIASYLSTTTVLTARLASPAFTQLFYDQMFWSSRFRPNHERGFLFEVWGKRGARDWRWLYRQTRDIVATYPGLNNRLRIWCIAELILEKLTITRGDPSTHLSTGQRLSRYRKGEVYGGPTVAKTLKTKTAAQAIVPEKTEVPPDVYRIGISVIEDGETTYVAGLHLFHGMSGNVIRLGYVTAPGTTSYSDISSLKGFVVSVGSTGLHALQIVHRDDDSLSTWHGNPKLGAKTRRLVFVEEIVALSAGFDGYKMVYMAAWGTRAPKSKESKQIDLIRNHFLWYPELPTPKELINETSVFGKLESSSKGFRPVIFANFGGSSGSGLRHLVCVSAMFGLDRLLNVTFYFEADGVLCRPVHLSQRQANALGMAEFEIHGFAGEYIERVEVETSTVSDYVTGIRLTTNWEDQWTASGNLLGITKYTVLQTAPGTIPTGLYSTEGRGGIKNMGIISQRVKPWGRHHI</sequence>
<proteinExistence type="predicted"/>
<evidence type="ECO:0000313" key="3">
    <source>
        <dbReference type="Proteomes" id="UP001610444"/>
    </source>
</evidence>
<dbReference type="EMBL" id="JBFXLR010000055">
    <property type="protein sequence ID" value="KAL2841793.1"/>
    <property type="molecule type" value="Genomic_DNA"/>
</dbReference>
<dbReference type="InterPro" id="IPR036047">
    <property type="entry name" value="F-box-like_dom_sf"/>
</dbReference>
<evidence type="ECO:0000259" key="1">
    <source>
        <dbReference type="PROSITE" id="PS50181"/>
    </source>
</evidence>
<keyword evidence="3" id="KW-1185">Reference proteome</keyword>
<dbReference type="GeneID" id="98152195"/>
<dbReference type="RefSeq" id="XP_070894749.1">
    <property type="nucleotide sequence ID" value="XM_071037031.1"/>
</dbReference>
<comment type="caution">
    <text evidence="2">The sequence shown here is derived from an EMBL/GenBank/DDBJ whole genome shotgun (WGS) entry which is preliminary data.</text>
</comment>
<dbReference type="Pfam" id="PF24539">
    <property type="entry name" value="DUF7600"/>
    <property type="match status" value="1"/>
</dbReference>